<reference evidence="2" key="1">
    <citation type="submission" date="2020-10" db="EMBL/GenBank/DDBJ databases">
        <title>Taxonomic study of unclassified bacteria belonging to the class Ktedonobacteria.</title>
        <authorList>
            <person name="Yabe S."/>
            <person name="Wang C.M."/>
            <person name="Zheng Y."/>
            <person name="Sakai Y."/>
            <person name="Cavaletti L."/>
            <person name="Monciardini P."/>
            <person name="Donadio S."/>
        </authorList>
    </citation>
    <scope>NUCLEOTIDE SEQUENCE</scope>
    <source>
        <strain evidence="2">SOSP1-1</strain>
    </source>
</reference>
<keyword evidence="3" id="KW-1185">Reference proteome</keyword>
<comment type="caution">
    <text evidence="2">The sequence shown here is derived from an EMBL/GenBank/DDBJ whole genome shotgun (WGS) entry which is preliminary data.</text>
</comment>
<evidence type="ECO:0000256" key="1">
    <source>
        <dbReference type="SAM" id="MobiDB-lite"/>
    </source>
</evidence>
<evidence type="ECO:0000313" key="2">
    <source>
        <dbReference type="EMBL" id="GHO50754.1"/>
    </source>
</evidence>
<accession>A0A8J3IGI8</accession>
<organism evidence="2 3">
    <name type="scientific">Ktedonospora formicarum</name>
    <dbReference type="NCBI Taxonomy" id="2778364"/>
    <lineage>
        <taxon>Bacteria</taxon>
        <taxon>Bacillati</taxon>
        <taxon>Chloroflexota</taxon>
        <taxon>Ktedonobacteria</taxon>
        <taxon>Ktedonobacterales</taxon>
        <taxon>Ktedonobacteraceae</taxon>
        <taxon>Ktedonospora</taxon>
    </lineage>
</organism>
<protein>
    <submittedName>
        <fullName evidence="2">Uncharacterized protein</fullName>
    </submittedName>
</protein>
<feature type="region of interest" description="Disordered" evidence="1">
    <location>
        <begin position="1"/>
        <end position="29"/>
    </location>
</feature>
<sequence>MAGESPDPVAKARGLHLTSLTPKGSEVDARGRVTGRFTQAILPLGESPHTEEETQVERAYRALALMPVRA</sequence>
<name>A0A8J3IGI8_9CHLR</name>
<proteinExistence type="predicted"/>
<gene>
    <name evidence="2" type="ORF">KSX_89170</name>
</gene>
<dbReference type="EMBL" id="BNJF01000009">
    <property type="protein sequence ID" value="GHO50754.1"/>
    <property type="molecule type" value="Genomic_DNA"/>
</dbReference>
<evidence type="ECO:0000313" key="3">
    <source>
        <dbReference type="Proteomes" id="UP000612362"/>
    </source>
</evidence>
<dbReference type="AlphaFoldDB" id="A0A8J3IGI8"/>
<dbReference type="Proteomes" id="UP000612362">
    <property type="component" value="Unassembled WGS sequence"/>
</dbReference>